<dbReference type="InterPro" id="IPR015068">
    <property type="entry name" value="DUF1877"/>
</dbReference>
<dbReference type="AlphaFoldDB" id="A0A4Q9DQP5"/>
<dbReference type="Pfam" id="PF08974">
    <property type="entry name" value="DUF1877"/>
    <property type="match status" value="1"/>
</dbReference>
<dbReference type="SUPFAM" id="SSF111069">
    <property type="entry name" value="Hypothetical protein yfbM"/>
    <property type="match status" value="1"/>
</dbReference>
<dbReference type="InterPro" id="IPR035944">
    <property type="entry name" value="YfbM-like_sf"/>
</dbReference>
<dbReference type="EMBL" id="SIRE01000008">
    <property type="protein sequence ID" value="TBL78914.1"/>
    <property type="molecule type" value="Genomic_DNA"/>
</dbReference>
<keyword evidence="2" id="KW-1185">Reference proteome</keyword>
<comment type="caution">
    <text evidence="1">The sequence shown here is derived from an EMBL/GenBank/DDBJ whole genome shotgun (WGS) entry which is preliminary data.</text>
</comment>
<dbReference type="RefSeq" id="WP_131013551.1">
    <property type="nucleotide sequence ID" value="NZ_SIRE01000008.1"/>
</dbReference>
<proteinExistence type="predicted"/>
<sequence>MGVVGVLKHVETSKLEELIKNDEIINDYIYGDTEELDSLYLDKSWHAVHFILHGAAWG</sequence>
<evidence type="ECO:0000313" key="1">
    <source>
        <dbReference type="EMBL" id="TBL78914.1"/>
    </source>
</evidence>
<evidence type="ECO:0000313" key="2">
    <source>
        <dbReference type="Proteomes" id="UP000293142"/>
    </source>
</evidence>
<dbReference type="Proteomes" id="UP000293142">
    <property type="component" value="Unassembled WGS sequence"/>
</dbReference>
<name>A0A4Q9DQP5_9BACL</name>
<dbReference type="Gene3D" id="3.40.1760.10">
    <property type="entry name" value="YfbM-like super family"/>
    <property type="match status" value="1"/>
</dbReference>
<accession>A0A4Q9DQP5</accession>
<dbReference type="OrthoDB" id="289289at2"/>
<gene>
    <name evidence="1" type="ORF">EYB31_11835</name>
</gene>
<organism evidence="1 2">
    <name type="scientific">Paenibacillus thalictri</name>
    <dbReference type="NCBI Taxonomy" id="2527873"/>
    <lineage>
        <taxon>Bacteria</taxon>
        <taxon>Bacillati</taxon>
        <taxon>Bacillota</taxon>
        <taxon>Bacilli</taxon>
        <taxon>Bacillales</taxon>
        <taxon>Paenibacillaceae</taxon>
        <taxon>Paenibacillus</taxon>
    </lineage>
</organism>
<protein>
    <submittedName>
        <fullName evidence="1">DUF1877 family protein</fullName>
    </submittedName>
</protein>
<reference evidence="1 2" key="1">
    <citation type="submission" date="2019-02" db="EMBL/GenBank/DDBJ databases">
        <title>Paenibacillus sp. nov., isolated from surface-sterilized tissue of Thalictrum simplex L.</title>
        <authorList>
            <person name="Tuo L."/>
        </authorList>
    </citation>
    <scope>NUCLEOTIDE SEQUENCE [LARGE SCALE GENOMIC DNA]</scope>
    <source>
        <strain evidence="1 2">N2SHLJ1</strain>
    </source>
</reference>